<dbReference type="Pfam" id="PF13692">
    <property type="entry name" value="Glyco_trans_1_4"/>
    <property type="match status" value="1"/>
</dbReference>
<name>A0A7W8X7X2_9HYPH</name>
<dbReference type="EMBL" id="JACHBK010000001">
    <property type="protein sequence ID" value="MBB5533898.1"/>
    <property type="molecule type" value="Genomic_DNA"/>
</dbReference>
<gene>
    <name evidence="1" type="ORF">GGD55_000559</name>
</gene>
<evidence type="ECO:0000313" key="2">
    <source>
        <dbReference type="Proteomes" id="UP000585507"/>
    </source>
</evidence>
<accession>A0A7W8X7X2</accession>
<dbReference type="AlphaFoldDB" id="A0A7W8X7X2"/>
<dbReference type="SUPFAM" id="SSF53756">
    <property type="entry name" value="UDP-Glycosyltransferase/glycogen phosphorylase"/>
    <property type="match status" value="1"/>
</dbReference>
<sequence length="425" mass="45462">MHLVLVSSLVPVENPSSGFDIANRILLDGLCALGHRVSVIGYLQPGQAAAAESDTCLLGELEVANAKVGVATKLRWLATAILNRTTLSSAKMLKTRAEHIEMLLQGLQPFDAIILNSIQLPGAFAAVFQKHPTIYVAHNVEADSALENAASASGLLERLLFKREASLLERVERQLTRGAAAVWTFAEADRFGFGYAVSDRAAVLPLVTRWELPENGVARLPEHDLALIGTWSWKPNRIGLDWFLSKVVPLLPADMSIGIAGQMPDAPAVSHPGLRFLGRVPDARAFVEAGAVIPLISRGGTGVQLKTIETFELGMPSVATRASLRGIGEIPANCSVADDPAEFARLLTEKVAQVRAGDRQRITGATFHRAQKARLLGTLERGLAGLAKPTSSPAQRFAAETPFAMEKKARTASHGFAVLEGGKSQ</sequence>
<comment type="caution">
    <text evidence="1">The sequence shown here is derived from an EMBL/GenBank/DDBJ whole genome shotgun (WGS) entry which is preliminary data.</text>
</comment>
<reference evidence="1 2" key="1">
    <citation type="submission" date="2020-08" db="EMBL/GenBank/DDBJ databases">
        <title>Genomic Encyclopedia of Type Strains, Phase IV (KMG-V): Genome sequencing to study the core and pangenomes of soil and plant-associated prokaryotes.</title>
        <authorList>
            <person name="Whitman W."/>
        </authorList>
    </citation>
    <scope>NUCLEOTIDE SEQUENCE [LARGE SCALE GENOMIC DNA]</scope>
    <source>
        <strain evidence="1 2">SEMIA 4084</strain>
    </source>
</reference>
<keyword evidence="2" id="KW-1185">Reference proteome</keyword>
<evidence type="ECO:0000313" key="1">
    <source>
        <dbReference type="EMBL" id="MBB5533898.1"/>
    </source>
</evidence>
<organism evidence="1 2">
    <name type="scientific">Rhizobium giardinii</name>
    <dbReference type="NCBI Taxonomy" id="56731"/>
    <lineage>
        <taxon>Bacteria</taxon>
        <taxon>Pseudomonadati</taxon>
        <taxon>Pseudomonadota</taxon>
        <taxon>Alphaproteobacteria</taxon>
        <taxon>Hyphomicrobiales</taxon>
        <taxon>Rhizobiaceae</taxon>
        <taxon>Rhizobium/Agrobacterium group</taxon>
        <taxon>Rhizobium</taxon>
    </lineage>
</organism>
<proteinExistence type="predicted"/>
<protein>
    <recommendedName>
        <fullName evidence="3">Glycosyltransferase</fullName>
    </recommendedName>
</protein>
<evidence type="ECO:0008006" key="3">
    <source>
        <dbReference type="Google" id="ProtNLM"/>
    </source>
</evidence>
<dbReference type="RefSeq" id="WP_018324204.1">
    <property type="nucleotide sequence ID" value="NZ_JACHBK010000001.1"/>
</dbReference>
<dbReference type="Proteomes" id="UP000585507">
    <property type="component" value="Unassembled WGS sequence"/>
</dbReference>